<proteinExistence type="predicted"/>
<organism evidence="1">
    <name type="scientific">Oppiella nova</name>
    <dbReference type="NCBI Taxonomy" id="334625"/>
    <lineage>
        <taxon>Eukaryota</taxon>
        <taxon>Metazoa</taxon>
        <taxon>Ecdysozoa</taxon>
        <taxon>Arthropoda</taxon>
        <taxon>Chelicerata</taxon>
        <taxon>Arachnida</taxon>
        <taxon>Acari</taxon>
        <taxon>Acariformes</taxon>
        <taxon>Sarcoptiformes</taxon>
        <taxon>Oribatida</taxon>
        <taxon>Brachypylina</taxon>
        <taxon>Oppioidea</taxon>
        <taxon>Oppiidae</taxon>
        <taxon>Oppiella</taxon>
    </lineage>
</organism>
<accession>A0A7R9QSH5</accession>
<reference evidence="1" key="1">
    <citation type="submission" date="2020-11" db="EMBL/GenBank/DDBJ databases">
        <authorList>
            <person name="Tran Van P."/>
        </authorList>
    </citation>
    <scope>NUCLEOTIDE SEQUENCE</scope>
</reference>
<keyword evidence="2" id="KW-1185">Reference proteome</keyword>
<dbReference type="AlphaFoldDB" id="A0A7R9QSH5"/>
<evidence type="ECO:0000313" key="2">
    <source>
        <dbReference type="Proteomes" id="UP000728032"/>
    </source>
</evidence>
<dbReference type="EMBL" id="CAJPVJ010011941">
    <property type="protein sequence ID" value="CAG2174066.1"/>
    <property type="molecule type" value="Genomic_DNA"/>
</dbReference>
<protein>
    <submittedName>
        <fullName evidence="1">Uncharacterized protein</fullName>
    </submittedName>
</protein>
<dbReference type="Proteomes" id="UP000728032">
    <property type="component" value="Unassembled WGS sequence"/>
</dbReference>
<dbReference type="EMBL" id="OC926766">
    <property type="protein sequence ID" value="CAD7656879.1"/>
    <property type="molecule type" value="Genomic_DNA"/>
</dbReference>
<gene>
    <name evidence="1" type="ORF">ONB1V03_LOCUS13515</name>
</gene>
<sequence length="90" mass="10539">MSRLWDDDEPDEIVEMSIQPLPRHQLVEMAPDQLVEFEGKQQESMIRQTLQFADQMKSCEKIVEAAYTVADYTPPFQNDLQSQFWTQTVS</sequence>
<evidence type="ECO:0000313" key="1">
    <source>
        <dbReference type="EMBL" id="CAD7656879.1"/>
    </source>
</evidence>
<name>A0A7R9QSH5_9ACAR</name>